<accession>A0A5C8ZHL7</accession>
<evidence type="ECO:0000313" key="3">
    <source>
        <dbReference type="Proteomes" id="UP000321234"/>
    </source>
</evidence>
<dbReference type="EMBL" id="VKAC01000002">
    <property type="protein sequence ID" value="TXR57555.1"/>
    <property type="molecule type" value="Genomic_DNA"/>
</dbReference>
<dbReference type="Proteomes" id="UP000321234">
    <property type="component" value="Unassembled WGS sequence"/>
</dbReference>
<evidence type="ECO:0000313" key="2">
    <source>
        <dbReference type="EMBL" id="TXR57555.1"/>
    </source>
</evidence>
<name>A0A5C8ZHL7_9ACTN</name>
<gene>
    <name evidence="2" type="ORF">FMM08_04870</name>
</gene>
<keyword evidence="3" id="KW-1185">Reference proteome</keyword>
<organism evidence="2 3">
    <name type="scientific">Quadrisphaera setariae</name>
    <dbReference type="NCBI Taxonomy" id="2593304"/>
    <lineage>
        <taxon>Bacteria</taxon>
        <taxon>Bacillati</taxon>
        <taxon>Actinomycetota</taxon>
        <taxon>Actinomycetes</taxon>
        <taxon>Kineosporiales</taxon>
        <taxon>Kineosporiaceae</taxon>
        <taxon>Quadrisphaera</taxon>
    </lineage>
</organism>
<feature type="region of interest" description="Disordered" evidence="1">
    <location>
        <begin position="28"/>
        <end position="60"/>
    </location>
</feature>
<proteinExistence type="predicted"/>
<dbReference type="RefSeq" id="WP_147925194.1">
    <property type="nucleotide sequence ID" value="NZ_VKAC01000002.1"/>
</dbReference>
<dbReference type="AlphaFoldDB" id="A0A5C8ZHL7"/>
<evidence type="ECO:0000256" key="1">
    <source>
        <dbReference type="SAM" id="MobiDB-lite"/>
    </source>
</evidence>
<reference evidence="2 3" key="1">
    <citation type="submission" date="2019-07" db="EMBL/GenBank/DDBJ databases">
        <title>Quadrisphaera sp. strain DD2A genome sequencing and assembly.</title>
        <authorList>
            <person name="Kim I."/>
        </authorList>
    </citation>
    <scope>NUCLEOTIDE SEQUENCE [LARGE SCALE GENOMIC DNA]</scope>
    <source>
        <strain evidence="2 3">DD2A</strain>
    </source>
</reference>
<dbReference type="OrthoDB" id="5144372at2"/>
<sequence length="287" mass="28845">MLHLPRSARLAAWGTAVLNGRAAPGTGIAAVTGSDEPHDVTGGDPLPGWGDAGRTSSGSAPGDVGAVALAQLFAGLATAGARSLRVALPAPGDPAGLPGPAGFSAEAVEAGEAVLVDDELLLVDGVGRVGLVPEVSWFGSAWEPGADVTWRVFPTWSPKAPDGTTLADADRSLRAGLTEATRVLAGLDVARWRDDAADRITAVREGALATSELPPGCPDRAVRVVASAARVRAIVELATEDDGAAVSSSEALARARSLREVDGVARRALAVAVNAAAAELSGTAPRP</sequence>
<protein>
    <submittedName>
        <fullName evidence="2">Uncharacterized protein</fullName>
    </submittedName>
</protein>
<comment type="caution">
    <text evidence="2">The sequence shown here is derived from an EMBL/GenBank/DDBJ whole genome shotgun (WGS) entry which is preliminary data.</text>
</comment>